<dbReference type="AlphaFoldDB" id="A0A381XGE5"/>
<organism evidence="2">
    <name type="scientific">marine metagenome</name>
    <dbReference type="NCBI Taxonomy" id="408172"/>
    <lineage>
        <taxon>unclassified sequences</taxon>
        <taxon>metagenomes</taxon>
        <taxon>ecological metagenomes</taxon>
    </lineage>
</organism>
<name>A0A381XGE5_9ZZZZ</name>
<evidence type="ECO:0000256" key="1">
    <source>
        <dbReference type="SAM" id="Coils"/>
    </source>
</evidence>
<protein>
    <recommendedName>
        <fullName evidence="3">Cell division protein FtsL</fullName>
    </recommendedName>
</protein>
<accession>A0A381XGE5</accession>
<gene>
    <name evidence="2" type="ORF">METZ01_LOCUS116091</name>
</gene>
<keyword evidence="1" id="KW-0175">Coiled coil</keyword>
<feature type="coiled-coil region" evidence="1">
    <location>
        <begin position="33"/>
        <end position="60"/>
    </location>
</feature>
<dbReference type="EMBL" id="UINC01014917">
    <property type="protein sequence ID" value="SVA63237.1"/>
    <property type="molecule type" value="Genomic_DNA"/>
</dbReference>
<reference evidence="2" key="1">
    <citation type="submission" date="2018-05" db="EMBL/GenBank/DDBJ databases">
        <authorList>
            <person name="Lanie J.A."/>
            <person name="Ng W.-L."/>
            <person name="Kazmierczak K.M."/>
            <person name="Andrzejewski T.M."/>
            <person name="Davidsen T.M."/>
            <person name="Wayne K.J."/>
            <person name="Tettelin H."/>
            <person name="Glass J.I."/>
            <person name="Rusch D."/>
            <person name="Podicherti R."/>
            <person name="Tsui H.-C.T."/>
            <person name="Winkler M.E."/>
        </authorList>
    </citation>
    <scope>NUCLEOTIDE SEQUENCE</scope>
</reference>
<sequence length="89" mass="10024">MSSLIVLGFAVLLSSLLLLTWRQSRAFGVLENLDHVERKVALAEAEQTELRRTIRRLSSRTRISEVAQLRLDMHMPEASEIVLINGGLP</sequence>
<evidence type="ECO:0000313" key="2">
    <source>
        <dbReference type="EMBL" id="SVA63237.1"/>
    </source>
</evidence>
<evidence type="ECO:0008006" key="3">
    <source>
        <dbReference type="Google" id="ProtNLM"/>
    </source>
</evidence>
<proteinExistence type="predicted"/>